<dbReference type="Gene3D" id="3.40.50.2000">
    <property type="entry name" value="Glycogen Phosphorylase B"/>
    <property type="match status" value="1"/>
</dbReference>
<organism evidence="2 3">
    <name type="scientific">candidate division WOR-1 bacterium RIFCSPHIGHO2_01_FULL_53_15</name>
    <dbReference type="NCBI Taxonomy" id="1802564"/>
    <lineage>
        <taxon>Bacteria</taxon>
        <taxon>Bacillati</taxon>
        <taxon>Saganbacteria</taxon>
    </lineage>
</organism>
<dbReference type="AlphaFoldDB" id="A0A1F4Q4W1"/>
<feature type="domain" description="Glycosyl transferase family 1" evidence="1">
    <location>
        <begin position="158"/>
        <end position="285"/>
    </location>
</feature>
<dbReference type="InterPro" id="IPR001296">
    <property type="entry name" value="Glyco_trans_1"/>
</dbReference>
<comment type="caution">
    <text evidence="2">The sequence shown here is derived from an EMBL/GenBank/DDBJ whole genome shotgun (WGS) entry which is preliminary data.</text>
</comment>
<evidence type="ECO:0000313" key="2">
    <source>
        <dbReference type="EMBL" id="OGB90889.1"/>
    </source>
</evidence>
<evidence type="ECO:0000259" key="1">
    <source>
        <dbReference type="Pfam" id="PF00534"/>
    </source>
</evidence>
<dbReference type="EMBL" id="METM01000003">
    <property type="protein sequence ID" value="OGB90889.1"/>
    <property type="molecule type" value="Genomic_DNA"/>
</dbReference>
<dbReference type="GO" id="GO:0016757">
    <property type="term" value="F:glycosyltransferase activity"/>
    <property type="evidence" value="ECO:0007669"/>
    <property type="project" value="InterPro"/>
</dbReference>
<proteinExistence type="predicted"/>
<dbReference type="PANTHER" id="PTHR46656:SF3">
    <property type="entry name" value="PUTATIVE-RELATED"/>
    <property type="match status" value="1"/>
</dbReference>
<accession>A0A1F4Q4W1</accession>
<protein>
    <recommendedName>
        <fullName evidence="1">Glycosyl transferase family 1 domain-containing protein</fullName>
    </recommendedName>
</protein>
<evidence type="ECO:0000313" key="3">
    <source>
        <dbReference type="Proteomes" id="UP000178724"/>
    </source>
</evidence>
<sequence length="366" mass="41708">MPASDKQVLINGMGYLSGYTGYNIHSRNFFKALAKLYDLVTLDLRYFPDNESDHVNKINHFAASLEILNIMINYGSAMGLLGAYPGLKIGYTVWESTKIPDDWLAPLKGTDRIWIPSHWGKEVLVANGFDRDKIDVVPEGVDPGLFNPNREKIAKLTDHPAYKFLFLGKYEERKFTKELVIAFDEEFKDDEDAVLILACFNPFVEGFDIRQIVNNMGLSRPDKIYYFAPTERHEDIARLYVSCDAFVFPTRAEGWGLPIIEAMACGLPTIVTDHSGQSEFVNENNAYLLKYSLEPITEPFFLSASGDYGLWARPDIEHLKSLMRKIFEEQAGAKEFGLKASRDILRNWTWAKAAEKASKHIERLIR</sequence>
<dbReference type="PANTHER" id="PTHR46656">
    <property type="entry name" value="PUTATIVE-RELATED"/>
    <property type="match status" value="1"/>
</dbReference>
<gene>
    <name evidence="2" type="ORF">A2625_07610</name>
</gene>
<name>A0A1F4Q4W1_UNCSA</name>
<reference evidence="2 3" key="1">
    <citation type="journal article" date="2016" name="Nat. Commun.">
        <title>Thousands of microbial genomes shed light on interconnected biogeochemical processes in an aquifer system.</title>
        <authorList>
            <person name="Anantharaman K."/>
            <person name="Brown C.T."/>
            <person name="Hug L.A."/>
            <person name="Sharon I."/>
            <person name="Castelle C.J."/>
            <person name="Probst A.J."/>
            <person name="Thomas B.C."/>
            <person name="Singh A."/>
            <person name="Wilkins M.J."/>
            <person name="Karaoz U."/>
            <person name="Brodie E.L."/>
            <person name="Williams K.H."/>
            <person name="Hubbard S.S."/>
            <person name="Banfield J.F."/>
        </authorList>
    </citation>
    <scope>NUCLEOTIDE SEQUENCE [LARGE SCALE GENOMIC DNA]</scope>
</reference>
<dbReference type="SUPFAM" id="SSF53756">
    <property type="entry name" value="UDP-Glycosyltransferase/glycogen phosphorylase"/>
    <property type="match status" value="1"/>
</dbReference>
<dbReference type="Pfam" id="PF00534">
    <property type="entry name" value="Glycos_transf_1"/>
    <property type="match status" value="1"/>
</dbReference>
<dbReference type="Proteomes" id="UP000178724">
    <property type="component" value="Unassembled WGS sequence"/>
</dbReference>